<evidence type="ECO:0000256" key="1">
    <source>
        <dbReference type="SAM" id="SignalP"/>
    </source>
</evidence>
<dbReference type="InterPro" id="IPR035992">
    <property type="entry name" value="Ricin_B-like_lectins"/>
</dbReference>
<feature type="domain" description="Ricin B lectin" evidence="2">
    <location>
        <begin position="71"/>
        <end position="158"/>
    </location>
</feature>
<dbReference type="Gene3D" id="2.80.10.50">
    <property type="match status" value="1"/>
</dbReference>
<dbReference type="SUPFAM" id="SSF50370">
    <property type="entry name" value="Ricin B-like lectins"/>
    <property type="match status" value="1"/>
</dbReference>
<proteinExistence type="predicted"/>
<feature type="chain" id="PRO_5018041995" evidence="1">
    <location>
        <begin position="30"/>
        <end position="175"/>
    </location>
</feature>
<feature type="signal peptide" evidence="1">
    <location>
        <begin position="1"/>
        <end position="29"/>
    </location>
</feature>
<dbReference type="Pfam" id="PF14200">
    <property type="entry name" value="RicinB_lectin_2"/>
    <property type="match status" value="1"/>
</dbReference>
<dbReference type="InterPro" id="IPR000772">
    <property type="entry name" value="Ricin_B_lectin"/>
</dbReference>
<dbReference type="GO" id="GO:0030246">
    <property type="term" value="F:carbohydrate binding"/>
    <property type="evidence" value="ECO:0007669"/>
    <property type="project" value="UniProtKB-KW"/>
</dbReference>
<dbReference type="Proteomes" id="UP000271683">
    <property type="component" value="Unassembled WGS sequence"/>
</dbReference>
<protein>
    <submittedName>
        <fullName evidence="3">Ricin-type beta-trefoil lectin protein</fullName>
    </submittedName>
</protein>
<keyword evidence="3" id="KW-0430">Lectin</keyword>
<name>A0A3N1GF90_9ACTN</name>
<evidence type="ECO:0000313" key="3">
    <source>
        <dbReference type="EMBL" id="ROP28979.1"/>
    </source>
</evidence>
<dbReference type="AlphaFoldDB" id="A0A3N1GF90"/>
<dbReference type="EMBL" id="RJKL01000001">
    <property type="protein sequence ID" value="ROP28979.1"/>
    <property type="molecule type" value="Genomic_DNA"/>
</dbReference>
<dbReference type="CDD" id="cd00161">
    <property type="entry name" value="beta-trefoil_Ricin-like"/>
    <property type="match status" value="1"/>
</dbReference>
<accession>A0A3N1GF90</accession>
<reference evidence="3 4" key="1">
    <citation type="submission" date="2018-11" db="EMBL/GenBank/DDBJ databases">
        <title>Sequencing the genomes of 1000 actinobacteria strains.</title>
        <authorList>
            <person name="Klenk H.-P."/>
        </authorList>
    </citation>
    <scope>NUCLEOTIDE SEQUENCE [LARGE SCALE GENOMIC DNA]</scope>
    <source>
        <strain evidence="3 4">DSM 43634</strain>
    </source>
</reference>
<dbReference type="PROSITE" id="PS50231">
    <property type="entry name" value="RICIN_B_LECTIN"/>
    <property type="match status" value="1"/>
</dbReference>
<evidence type="ECO:0000313" key="4">
    <source>
        <dbReference type="Proteomes" id="UP000271683"/>
    </source>
</evidence>
<gene>
    <name evidence="3" type="ORF">EDD30_1760</name>
</gene>
<comment type="caution">
    <text evidence="3">The sequence shown here is derived from an EMBL/GenBank/DDBJ whole genome shotgun (WGS) entry which is preliminary data.</text>
</comment>
<keyword evidence="1" id="KW-0732">Signal</keyword>
<evidence type="ECO:0000259" key="2">
    <source>
        <dbReference type="Pfam" id="PF14200"/>
    </source>
</evidence>
<dbReference type="OrthoDB" id="112037at2"/>
<sequence length="175" mass="19559">MQSLIRKVSGLLSLILLGIMLAPASPSHAASISLSPTPGTYNLINDWHNRCLAGRVTRSVVIFDCIDSYTDQVWQVEPFGAAGHVRLRNVHTGQCLAMPGWDNGSKAAMYDCIDSYYDQWWAPEITPNSTYRLRNYKTGKCLAVSTTSTGNGRPGIQYTCTLNFNDQWWHFWPVA</sequence>
<dbReference type="RefSeq" id="WP_084556664.1">
    <property type="nucleotide sequence ID" value="NZ_RJKL01000001.1"/>
</dbReference>
<organism evidence="3 4">
    <name type="scientific">Couchioplanes caeruleus</name>
    <dbReference type="NCBI Taxonomy" id="56438"/>
    <lineage>
        <taxon>Bacteria</taxon>
        <taxon>Bacillati</taxon>
        <taxon>Actinomycetota</taxon>
        <taxon>Actinomycetes</taxon>
        <taxon>Micromonosporales</taxon>
        <taxon>Micromonosporaceae</taxon>
        <taxon>Couchioplanes</taxon>
    </lineage>
</organism>